<dbReference type="Proteomes" id="UP000094527">
    <property type="component" value="Unassembled WGS sequence"/>
</dbReference>
<dbReference type="PANTHER" id="PTHR24036">
    <property type="entry name" value="SKELETOR-RELATED"/>
    <property type="match status" value="1"/>
</dbReference>
<dbReference type="InterPro" id="IPR019545">
    <property type="entry name" value="DM13_domain"/>
</dbReference>
<organism evidence="5 6">
    <name type="scientific">Orchesella cincta</name>
    <name type="common">Springtail</name>
    <name type="synonym">Podura cincta</name>
    <dbReference type="NCBI Taxonomy" id="48709"/>
    <lineage>
        <taxon>Eukaryota</taxon>
        <taxon>Metazoa</taxon>
        <taxon>Ecdysozoa</taxon>
        <taxon>Arthropoda</taxon>
        <taxon>Hexapoda</taxon>
        <taxon>Collembola</taxon>
        <taxon>Entomobryomorpha</taxon>
        <taxon>Entomobryoidea</taxon>
        <taxon>Orchesellidae</taxon>
        <taxon>Orchesellinae</taxon>
        <taxon>Orchesella</taxon>
    </lineage>
</organism>
<feature type="compositionally biased region" description="Acidic residues" evidence="2">
    <location>
        <begin position="164"/>
        <end position="191"/>
    </location>
</feature>
<evidence type="ECO:0000313" key="5">
    <source>
        <dbReference type="EMBL" id="ODN06080.1"/>
    </source>
</evidence>
<protein>
    <submittedName>
        <fullName evidence="5">Protein Skeletor, isoforms B/C</fullName>
    </submittedName>
</protein>
<keyword evidence="1" id="KW-0677">Repeat</keyword>
<dbReference type="AlphaFoldDB" id="A0A1D2NLD3"/>
<dbReference type="OMA" id="ARYRNEN"/>
<keyword evidence="6" id="KW-1185">Reference proteome</keyword>
<evidence type="ECO:0000256" key="1">
    <source>
        <dbReference type="ARBA" id="ARBA00022737"/>
    </source>
</evidence>
<comment type="caution">
    <text evidence="5">The sequence shown here is derived from an EMBL/GenBank/DDBJ whole genome shotgun (WGS) entry which is preliminary data.</text>
</comment>
<proteinExistence type="predicted"/>
<feature type="region of interest" description="Disordered" evidence="2">
    <location>
        <begin position="152"/>
        <end position="216"/>
    </location>
</feature>
<dbReference type="SMART" id="SM00686">
    <property type="entry name" value="DM13"/>
    <property type="match status" value="1"/>
</dbReference>
<reference evidence="5 6" key="1">
    <citation type="journal article" date="2016" name="Genome Biol. Evol.">
        <title>Gene Family Evolution Reflects Adaptation to Soil Environmental Stressors in the Genome of the Collembolan Orchesella cincta.</title>
        <authorList>
            <person name="Faddeeva-Vakhrusheva A."/>
            <person name="Derks M.F."/>
            <person name="Anvar S.Y."/>
            <person name="Agamennone V."/>
            <person name="Suring W."/>
            <person name="Smit S."/>
            <person name="van Straalen N.M."/>
            <person name="Roelofs D."/>
        </authorList>
    </citation>
    <scope>NUCLEOTIDE SEQUENCE [LARGE SCALE GENOMIC DNA]</scope>
    <source>
        <tissue evidence="5">Mixed pool</tissue>
    </source>
</reference>
<evidence type="ECO:0000259" key="4">
    <source>
        <dbReference type="PROSITE" id="PS51549"/>
    </source>
</evidence>
<keyword evidence="3" id="KW-0732">Signal</keyword>
<sequence length="216" mass="24634">MMFHLVQNGLLLFVASLSVVFAEVKLGGMESWGFNGVRSGMVSMMSPSKLKIRGFDYSGEGPAVWFMVGKEDDPYNEEFAELKGTIIADENGSCDKLARYRNENIMLTTPEGMNFTDFDYLAVFCTRFNHNFGFIELKRDAQFGQDEIAAYADEKRPKQCPQDPDNDEEEEDKVEEEKEEEDKEEEDEEEDDNKRKRKKSFVASPKFAPIAPSATK</sequence>
<feature type="signal peptide" evidence="3">
    <location>
        <begin position="1"/>
        <end position="22"/>
    </location>
</feature>
<dbReference type="PANTHER" id="PTHR24036:SF5">
    <property type="entry name" value="THROMBOMODULIN"/>
    <property type="match status" value="1"/>
</dbReference>
<feature type="domain" description="DM13" evidence="4">
    <location>
        <begin position="22"/>
        <end position="138"/>
    </location>
</feature>
<evidence type="ECO:0000256" key="3">
    <source>
        <dbReference type="SAM" id="SignalP"/>
    </source>
</evidence>
<evidence type="ECO:0000256" key="2">
    <source>
        <dbReference type="SAM" id="MobiDB-lite"/>
    </source>
</evidence>
<feature type="chain" id="PRO_5008905707" evidence="3">
    <location>
        <begin position="23"/>
        <end position="216"/>
    </location>
</feature>
<dbReference type="EMBL" id="LJIJ01000011">
    <property type="protein sequence ID" value="ODN06080.1"/>
    <property type="molecule type" value="Genomic_DNA"/>
</dbReference>
<name>A0A1D2NLD3_ORCCI</name>
<accession>A0A1D2NLD3</accession>
<dbReference type="Pfam" id="PF10517">
    <property type="entry name" value="DM13"/>
    <property type="match status" value="1"/>
</dbReference>
<gene>
    <name evidence="5" type="ORF">Ocin01_00631</name>
</gene>
<evidence type="ECO:0000313" key="6">
    <source>
        <dbReference type="Proteomes" id="UP000094527"/>
    </source>
</evidence>
<dbReference type="InterPro" id="IPR052126">
    <property type="entry name" value="Spindle_Org/Thrombomodulin"/>
</dbReference>
<dbReference type="PROSITE" id="PS51549">
    <property type="entry name" value="DM13"/>
    <property type="match status" value="1"/>
</dbReference>
<dbReference type="OrthoDB" id="5854379at2759"/>